<dbReference type="EMBL" id="JAIWYP010000004">
    <property type="protein sequence ID" value="KAH3841601.1"/>
    <property type="molecule type" value="Genomic_DNA"/>
</dbReference>
<organism evidence="1 2">
    <name type="scientific">Dreissena polymorpha</name>
    <name type="common">Zebra mussel</name>
    <name type="synonym">Mytilus polymorpha</name>
    <dbReference type="NCBI Taxonomy" id="45954"/>
    <lineage>
        <taxon>Eukaryota</taxon>
        <taxon>Metazoa</taxon>
        <taxon>Spiralia</taxon>
        <taxon>Lophotrochozoa</taxon>
        <taxon>Mollusca</taxon>
        <taxon>Bivalvia</taxon>
        <taxon>Autobranchia</taxon>
        <taxon>Heteroconchia</taxon>
        <taxon>Euheterodonta</taxon>
        <taxon>Imparidentia</taxon>
        <taxon>Neoheterodontei</taxon>
        <taxon>Myida</taxon>
        <taxon>Dreissenoidea</taxon>
        <taxon>Dreissenidae</taxon>
        <taxon>Dreissena</taxon>
    </lineage>
</organism>
<dbReference type="Proteomes" id="UP000828390">
    <property type="component" value="Unassembled WGS sequence"/>
</dbReference>
<evidence type="ECO:0000313" key="1">
    <source>
        <dbReference type="EMBL" id="KAH3841601.1"/>
    </source>
</evidence>
<reference evidence="1" key="2">
    <citation type="submission" date="2020-11" db="EMBL/GenBank/DDBJ databases">
        <authorList>
            <person name="McCartney M.A."/>
            <person name="Auch B."/>
            <person name="Kono T."/>
            <person name="Mallez S."/>
            <person name="Becker A."/>
            <person name="Gohl D.M."/>
            <person name="Silverstein K.A.T."/>
            <person name="Koren S."/>
            <person name="Bechman K.B."/>
            <person name="Herman A."/>
            <person name="Abrahante J.E."/>
            <person name="Garbe J."/>
        </authorList>
    </citation>
    <scope>NUCLEOTIDE SEQUENCE</scope>
    <source>
        <strain evidence="1">Duluth1</strain>
        <tissue evidence="1">Whole animal</tissue>
    </source>
</reference>
<reference evidence="1" key="1">
    <citation type="journal article" date="2019" name="bioRxiv">
        <title>The Genome of the Zebra Mussel, Dreissena polymorpha: A Resource for Invasive Species Research.</title>
        <authorList>
            <person name="McCartney M.A."/>
            <person name="Auch B."/>
            <person name="Kono T."/>
            <person name="Mallez S."/>
            <person name="Zhang Y."/>
            <person name="Obille A."/>
            <person name="Becker A."/>
            <person name="Abrahante J.E."/>
            <person name="Garbe J."/>
            <person name="Badalamenti J.P."/>
            <person name="Herman A."/>
            <person name="Mangelson H."/>
            <person name="Liachko I."/>
            <person name="Sullivan S."/>
            <person name="Sone E.D."/>
            <person name="Koren S."/>
            <person name="Silverstein K.A.T."/>
            <person name="Beckman K.B."/>
            <person name="Gohl D.M."/>
        </authorList>
    </citation>
    <scope>NUCLEOTIDE SEQUENCE</scope>
    <source>
        <strain evidence="1">Duluth1</strain>
        <tissue evidence="1">Whole animal</tissue>
    </source>
</reference>
<proteinExistence type="predicted"/>
<accession>A0A9D4KM62</accession>
<keyword evidence="2" id="KW-1185">Reference proteome</keyword>
<comment type="caution">
    <text evidence="1">The sequence shown here is derived from an EMBL/GenBank/DDBJ whole genome shotgun (WGS) entry which is preliminary data.</text>
</comment>
<sequence length="91" mass="10349">METGMSVSVLVLRVSPSLLSDDWIIGFETQYYRDCAAGNNGHLEEFFWEVDPVHSRFGSITRKTIYAAVLVSSSTSNDLQHMRRDMTMQSK</sequence>
<evidence type="ECO:0000313" key="2">
    <source>
        <dbReference type="Proteomes" id="UP000828390"/>
    </source>
</evidence>
<protein>
    <submittedName>
        <fullName evidence="1">Uncharacterized protein</fullName>
    </submittedName>
</protein>
<gene>
    <name evidence="1" type="ORF">DPMN_115071</name>
</gene>
<name>A0A9D4KM62_DREPO</name>
<dbReference type="AlphaFoldDB" id="A0A9D4KM62"/>